<dbReference type="GO" id="GO:0016887">
    <property type="term" value="F:ATP hydrolysis activity"/>
    <property type="evidence" value="ECO:0007669"/>
    <property type="project" value="InterPro"/>
</dbReference>
<dbReference type="InterPro" id="IPR036640">
    <property type="entry name" value="ABC1_TM_sf"/>
</dbReference>
<proteinExistence type="predicted"/>
<sequence length="565" mass="63379">MNKVIAYLKPYRNSMLYGLFIKVIGTFLDLGLPWVLAYIIDEVIPFKKISYILLWGVVMILLSVGARTFNIKANRNASKVAKDTVKTLRHDLYKKIQSLSGAQIDYFTIPSLGSRLTTDTYNIHSMISMMQRLGVRSPILLLGGIVITSTLEPVLTLVLAGIFPFLILVVFYISKKGIPLYIQVQSSADRLVRVVRENISGIRVIKALSKTPYEKERFKKVNREVVNKELKAGITMAVTDPIMNLLLNLGLTLVIVIGAYRVNSGSSEPGKIVAFLSYFTLMLNGVIGITRIFVIYSKASASAARIEEVLVIEDDLKEMNIEPVQTEYHIEFRGVSFTYTREPCIEDISFALKRGETLGIIGSTGSGKTTLINLLMRFYDVSEGSILINGRDVRNYNKQELRKKFGVAFQNDVLFADTIYENIKLGRNLSREQVKTALTHAQADSFIQELEGKLDFKLSIKGSNLSGGQKQRLLIARALAGNPEILILDDSSSALDYKTDSLLRKAIREQYHDTTSIIIAQRISSIMKLDHILVVEEGKMAGYGTHETLLETCEVYQEIYHSQMM</sequence>
<dbReference type="GO" id="GO:0005886">
    <property type="term" value="C:plasma membrane"/>
    <property type="evidence" value="ECO:0007669"/>
    <property type="project" value="UniProtKB-SubCell"/>
</dbReference>
<evidence type="ECO:0000256" key="8">
    <source>
        <dbReference type="ARBA" id="ARBA00023136"/>
    </source>
</evidence>
<dbReference type="InterPro" id="IPR003593">
    <property type="entry name" value="AAA+_ATPase"/>
</dbReference>
<accession>A0A1I5DIW8</accession>
<comment type="subcellular location">
    <subcellularLocation>
        <location evidence="1">Cell membrane</location>
        <topology evidence="1">Multi-pass membrane protein</topology>
    </subcellularLocation>
</comment>
<protein>
    <submittedName>
        <fullName evidence="12">ATP-binding cassette, subfamily B</fullName>
    </submittedName>
</protein>
<feature type="domain" description="ABC transporter" evidence="10">
    <location>
        <begin position="330"/>
        <end position="562"/>
    </location>
</feature>
<evidence type="ECO:0000259" key="10">
    <source>
        <dbReference type="PROSITE" id="PS50893"/>
    </source>
</evidence>
<dbReference type="InterPro" id="IPR017871">
    <property type="entry name" value="ABC_transporter-like_CS"/>
</dbReference>
<keyword evidence="5" id="KW-0547">Nucleotide-binding</keyword>
<keyword evidence="8 9" id="KW-0472">Membrane</keyword>
<dbReference type="STRING" id="1527.SAMN04489757_10633"/>
<keyword evidence="7 9" id="KW-1133">Transmembrane helix</keyword>
<reference evidence="12 13" key="1">
    <citation type="submission" date="2016-10" db="EMBL/GenBank/DDBJ databases">
        <authorList>
            <person name="de Groot N.N."/>
        </authorList>
    </citation>
    <scope>NUCLEOTIDE SEQUENCE [LARGE SCALE GENOMIC DNA]</scope>
    <source>
        <strain evidence="12 13">DSM 1283</strain>
    </source>
</reference>
<feature type="transmembrane region" description="Helical" evidence="9">
    <location>
        <begin position="52"/>
        <end position="69"/>
    </location>
</feature>
<name>A0A1I5DIW8_9FIRM</name>
<dbReference type="SUPFAM" id="SSF90123">
    <property type="entry name" value="ABC transporter transmembrane region"/>
    <property type="match status" value="1"/>
</dbReference>
<feature type="transmembrane region" description="Helical" evidence="9">
    <location>
        <begin position="242"/>
        <end position="260"/>
    </location>
</feature>
<dbReference type="EMBL" id="FOWD01000006">
    <property type="protein sequence ID" value="SFN99214.1"/>
    <property type="molecule type" value="Genomic_DNA"/>
</dbReference>
<evidence type="ECO:0000256" key="9">
    <source>
        <dbReference type="SAM" id="Phobius"/>
    </source>
</evidence>
<keyword evidence="3" id="KW-1003">Cell membrane</keyword>
<keyword evidence="6 12" id="KW-0067">ATP-binding</keyword>
<dbReference type="InterPro" id="IPR039421">
    <property type="entry name" value="Type_1_exporter"/>
</dbReference>
<dbReference type="SMART" id="SM00382">
    <property type="entry name" value="AAA"/>
    <property type="match status" value="1"/>
</dbReference>
<dbReference type="PROSITE" id="PS50929">
    <property type="entry name" value="ABC_TM1F"/>
    <property type="match status" value="1"/>
</dbReference>
<dbReference type="PANTHER" id="PTHR24221">
    <property type="entry name" value="ATP-BINDING CASSETTE SUB-FAMILY B"/>
    <property type="match status" value="1"/>
</dbReference>
<organism evidence="12 13">
    <name type="scientific">Anaerocolumna aminovalerica</name>
    <dbReference type="NCBI Taxonomy" id="1527"/>
    <lineage>
        <taxon>Bacteria</taxon>
        <taxon>Bacillati</taxon>
        <taxon>Bacillota</taxon>
        <taxon>Clostridia</taxon>
        <taxon>Lachnospirales</taxon>
        <taxon>Lachnospiraceae</taxon>
        <taxon>Anaerocolumna</taxon>
    </lineage>
</organism>
<dbReference type="SUPFAM" id="SSF52540">
    <property type="entry name" value="P-loop containing nucleoside triphosphate hydrolases"/>
    <property type="match status" value="1"/>
</dbReference>
<feature type="transmembrane region" description="Helical" evidence="9">
    <location>
        <begin position="157"/>
        <end position="174"/>
    </location>
</feature>
<dbReference type="Gene3D" id="1.20.1560.10">
    <property type="entry name" value="ABC transporter type 1, transmembrane domain"/>
    <property type="match status" value="1"/>
</dbReference>
<dbReference type="FunFam" id="3.40.50.300:FF:000221">
    <property type="entry name" value="Multidrug ABC transporter ATP-binding protein"/>
    <property type="match status" value="1"/>
</dbReference>
<dbReference type="GO" id="GO:0005524">
    <property type="term" value="F:ATP binding"/>
    <property type="evidence" value="ECO:0007669"/>
    <property type="project" value="UniProtKB-KW"/>
</dbReference>
<dbReference type="Proteomes" id="UP000198806">
    <property type="component" value="Unassembled WGS sequence"/>
</dbReference>
<evidence type="ECO:0000259" key="11">
    <source>
        <dbReference type="PROSITE" id="PS50929"/>
    </source>
</evidence>
<feature type="transmembrane region" description="Helical" evidence="9">
    <location>
        <begin position="272"/>
        <end position="296"/>
    </location>
</feature>
<dbReference type="Pfam" id="PF00664">
    <property type="entry name" value="ABC_membrane"/>
    <property type="match status" value="1"/>
</dbReference>
<dbReference type="CDD" id="cd18548">
    <property type="entry name" value="ABC_6TM_Tm287_like"/>
    <property type="match status" value="1"/>
</dbReference>
<keyword evidence="13" id="KW-1185">Reference proteome</keyword>
<dbReference type="PROSITE" id="PS00211">
    <property type="entry name" value="ABC_TRANSPORTER_1"/>
    <property type="match status" value="1"/>
</dbReference>
<dbReference type="PANTHER" id="PTHR24221:SF276">
    <property type="entry name" value="ABC TRANSPORTER, ATP-BINDING_PERMEASE PROTEIN"/>
    <property type="match status" value="1"/>
</dbReference>
<evidence type="ECO:0000256" key="5">
    <source>
        <dbReference type="ARBA" id="ARBA00022741"/>
    </source>
</evidence>
<dbReference type="AlphaFoldDB" id="A0A1I5DIW8"/>
<dbReference type="InterPro" id="IPR027417">
    <property type="entry name" value="P-loop_NTPase"/>
</dbReference>
<dbReference type="InterPro" id="IPR011527">
    <property type="entry name" value="ABC1_TM_dom"/>
</dbReference>
<evidence type="ECO:0000256" key="1">
    <source>
        <dbReference type="ARBA" id="ARBA00004651"/>
    </source>
</evidence>
<evidence type="ECO:0000256" key="4">
    <source>
        <dbReference type="ARBA" id="ARBA00022692"/>
    </source>
</evidence>
<dbReference type="Gene3D" id="3.40.50.300">
    <property type="entry name" value="P-loop containing nucleotide triphosphate hydrolases"/>
    <property type="match status" value="1"/>
</dbReference>
<feature type="transmembrane region" description="Helical" evidence="9">
    <location>
        <begin position="133"/>
        <end position="151"/>
    </location>
</feature>
<gene>
    <name evidence="12" type="ORF">SAMN04489757_10633</name>
</gene>
<evidence type="ECO:0000313" key="12">
    <source>
        <dbReference type="EMBL" id="SFN99214.1"/>
    </source>
</evidence>
<dbReference type="PROSITE" id="PS50893">
    <property type="entry name" value="ABC_TRANSPORTER_2"/>
    <property type="match status" value="1"/>
</dbReference>
<feature type="domain" description="ABC transmembrane type-1" evidence="11">
    <location>
        <begin position="18"/>
        <end position="298"/>
    </location>
</feature>
<keyword evidence="2" id="KW-0813">Transport</keyword>
<keyword evidence="4 9" id="KW-0812">Transmembrane</keyword>
<evidence type="ECO:0000313" key="13">
    <source>
        <dbReference type="Proteomes" id="UP000198806"/>
    </source>
</evidence>
<dbReference type="OrthoDB" id="9762778at2"/>
<evidence type="ECO:0000256" key="7">
    <source>
        <dbReference type="ARBA" id="ARBA00022989"/>
    </source>
</evidence>
<feature type="transmembrane region" description="Helical" evidence="9">
    <location>
        <begin position="20"/>
        <end position="40"/>
    </location>
</feature>
<dbReference type="Pfam" id="PF00005">
    <property type="entry name" value="ABC_tran"/>
    <property type="match status" value="1"/>
</dbReference>
<evidence type="ECO:0000256" key="6">
    <source>
        <dbReference type="ARBA" id="ARBA00022840"/>
    </source>
</evidence>
<evidence type="ECO:0000256" key="3">
    <source>
        <dbReference type="ARBA" id="ARBA00022475"/>
    </source>
</evidence>
<dbReference type="GO" id="GO:0140359">
    <property type="term" value="F:ABC-type transporter activity"/>
    <property type="evidence" value="ECO:0007669"/>
    <property type="project" value="InterPro"/>
</dbReference>
<evidence type="ECO:0000256" key="2">
    <source>
        <dbReference type="ARBA" id="ARBA00022448"/>
    </source>
</evidence>
<dbReference type="InterPro" id="IPR003439">
    <property type="entry name" value="ABC_transporter-like_ATP-bd"/>
</dbReference>